<keyword evidence="1" id="KW-0732">Signal</keyword>
<organism evidence="2 3">
    <name type="scientific">Macaca mulatta</name>
    <name type="common">Rhesus macaque</name>
    <dbReference type="NCBI Taxonomy" id="9544"/>
    <lineage>
        <taxon>Eukaryota</taxon>
        <taxon>Metazoa</taxon>
        <taxon>Chordata</taxon>
        <taxon>Craniata</taxon>
        <taxon>Vertebrata</taxon>
        <taxon>Euteleostomi</taxon>
        <taxon>Mammalia</taxon>
        <taxon>Eutheria</taxon>
        <taxon>Euarchontoglires</taxon>
        <taxon>Primates</taxon>
        <taxon>Haplorrhini</taxon>
        <taxon>Catarrhini</taxon>
        <taxon>Cercopithecidae</taxon>
        <taxon>Cercopithecinae</taxon>
        <taxon>Macaca</taxon>
    </lineage>
</organism>
<dbReference type="Proteomes" id="UP000006718">
    <property type="component" value="Chromosome 16"/>
</dbReference>
<evidence type="ECO:0000256" key="1">
    <source>
        <dbReference type="SAM" id="SignalP"/>
    </source>
</evidence>
<protein>
    <submittedName>
        <fullName evidence="2">Uncharacterized protein</fullName>
    </submittedName>
</protein>
<proteinExistence type="predicted"/>
<reference evidence="2" key="2">
    <citation type="submission" date="2019-01" db="EMBL/GenBank/DDBJ databases">
        <authorList>
            <person name="Graves T."/>
            <person name="Eichler E.E."/>
            <person name="Wilson R.K."/>
        </authorList>
    </citation>
    <scope>NUCLEOTIDE SEQUENCE [LARGE SCALE GENOMIC DNA]</scope>
    <source>
        <strain evidence="2">17573</strain>
    </source>
</reference>
<dbReference type="PANTHER" id="PTHR46254:SF6">
    <property type="entry name" value="HIGH MOBILITY GROUP AT-HOOK 2"/>
    <property type="match status" value="1"/>
</dbReference>
<evidence type="ECO:0000313" key="2">
    <source>
        <dbReference type="Ensembl" id="ENSMMUP00000067575.1"/>
    </source>
</evidence>
<dbReference type="VEuPathDB" id="HostDB:ENSMMUG00000058961"/>
<reference evidence="3" key="1">
    <citation type="journal article" date="2007" name="Science">
        <title>Evolutionary and biomedical insights from the rhesus macaque genome.</title>
        <authorList>
            <person name="Gibbs R.A."/>
            <person name="Rogers J."/>
            <person name="Katze M.G."/>
            <person name="Bumgarner R."/>
            <person name="Weinstock G.M."/>
            <person name="Mardis E.R."/>
            <person name="Remington K.A."/>
            <person name="Strausberg R.L."/>
            <person name="Venter J.C."/>
            <person name="Wilson R.K."/>
            <person name="Batzer M.A."/>
            <person name="Bustamante C.D."/>
            <person name="Eichler E.E."/>
            <person name="Hahn M.W."/>
            <person name="Hardison R.C."/>
            <person name="Makova K.D."/>
            <person name="Miller W."/>
            <person name="Milosavljevic A."/>
            <person name="Palermo R.E."/>
            <person name="Siepel A."/>
            <person name="Sikela J.M."/>
            <person name="Attaway T."/>
            <person name="Bell S."/>
            <person name="Bernard K.E."/>
            <person name="Buhay C.J."/>
            <person name="Chandrabose M.N."/>
            <person name="Dao M."/>
            <person name="Davis C."/>
            <person name="Delehaunty K.D."/>
            <person name="Ding Y."/>
            <person name="Dinh H.H."/>
            <person name="Dugan-Rocha S."/>
            <person name="Fulton L.A."/>
            <person name="Gabisi R.A."/>
            <person name="Garner T.T."/>
            <person name="Godfrey J."/>
            <person name="Hawes A.C."/>
            <person name="Hernandez J."/>
            <person name="Hines S."/>
            <person name="Holder M."/>
            <person name="Hume J."/>
            <person name="Jhangiani S.N."/>
            <person name="Joshi V."/>
            <person name="Khan Z.M."/>
            <person name="Kirkness E.F."/>
            <person name="Cree A."/>
            <person name="Fowler R.G."/>
            <person name="Lee S."/>
            <person name="Lewis L.R."/>
            <person name="Li Z."/>
            <person name="Liu Y.-S."/>
            <person name="Moore S.M."/>
            <person name="Muzny D."/>
            <person name="Nazareth L.V."/>
            <person name="Ngo D.N."/>
            <person name="Okwuonu G.O."/>
            <person name="Pai G."/>
            <person name="Parker D."/>
            <person name="Paul H.A."/>
            <person name="Pfannkoch C."/>
            <person name="Pohl C.S."/>
            <person name="Rogers Y.-H.C."/>
            <person name="Ruiz S.J."/>
            <person name="Sabo A."/>
            <person name="Santibanez J."/>
            <person name="Schneider B.W."/>
            <person name="Smith S.M."/>
            <person name="Sodergren E."/>
            <person name="Svatek A.F."/>
            <person name="Utterback T.R."/>
            <person name="Vattathil S."/>
            <person name="Warren W."/>
            <person name="White C.S."/>
            <person name="Chinwalla A.T."/>
            <person name="Feng Y."/>
            <person name="Halpern A.L."/>
            <person name="Hillier L.W."/>
            <person name="Huang X."/>
            <person name="Minx P."/>
            <person name="Nelson J.O."/>
            <person name="Pepin K.H."/>
            <person name="Qin X."/>
            <person name="Sutton G.G."/>
            <person name="Venter E."/>
            <person name="Walenz B.P."/>
            <person name="Wallis J.W."/>
            <person name="Worley K.C."/>
            <person name="Yang S.-P."/>
            <person name="Jones S.M."/>
            <person name="Marra M.A."/>
            <person name="Rocchi M."/>
            <person name="Schein J.E."/>
            <person name="Baertsch R."/>
            <person name="Clarke L."/>
            <person name="Csuros M."/>
            <person name="Glasscock J."/>
            <person name="Harris R.A."/>
            <person name="Havlak P."/>
            <person name="Jackson A.R."/>
            <person name="Jiang H."/>
            <person name="Liu Y."/>
            <person name="Messina D.N."/>
            <person name="Shen Y."/>
            <person name="Song H.X.-Z."/>
            <person name="Wylie T."/>
            <person name="Zhang L."/>
            <person name="Birney E."/>
            <person name="Han K."/>
            <person name="Konkel M.K."/>
            <person name="Lee J."/>
            <person name="Smit A.F.A."/>
            <person name="Ullmer B."/>
            <person name="Wang H."/>
            <person name="Xing J."/>
            <person name="Burhans R."/>
            <person name="Cheng Z."/>
            <person name="Karro J.E."/>
            <person name="Ma J."/>
            <person name="Raney B."/>
            <person name="She X."/>
            <person name="Cox M.J."/>
            <person name="Demuth J.P."/>
            <person name="Dumas L.J."/>
            <person name="Han S.-G."/>
            <person name="Hopkins J."/>
            <person name="Karimpour-Fard A."/>
            <person name="Kim Y.H."/>
            <person name="Pollack J.R."/>
            <person name="Vinar T."/>
            <person name="Addo-Quaye C."/>
            <person name="Degenhardt J."/>
            <person name="Denby A."/>
            <person name="Hubisz M.J."/>
            <person name="Indap A."/>
            <person name="Kosiol C."/>
            <person name="Lahn B.T."/>
            <person name="Lawson H.A."/>
            <person name="Marklein A."/>
            <person name="Nielsen R."/>
            <person name="Vallender E.J."/>
            <person name="Clark A.G."/>
            <person name="Ferguson B."/>
            <person name="Hernandez R.D."/>
            <person name="Hirani K."/>
            <person name="Kehrer-Sawatzki H."/>
            <person name="Kolb J."/>
            <person name="Patil S."/>
            <person name="Pu L.-L."/>
            <person name="Ren Y."/>
            <person name="Smith D.G."/>
            <person name="Wheeler D.A."/>
            <person name="Schenck I."/>
            <person name="Ball E.V."/>
            <person name="Chen R."/>
            <person name="Cooper D.N."/>
            <person name="Giardine B."/>
            <person name="Hsu F."/>
            <person name="Kent W.J."/>
            <person name="Lesk A."/>
            <person name="Nelson D.L."/>
            <person name="O'brien W.E."/>
            <person name="Pruefer K."/>
            <person name="Stenson P.D."/>
            <person name="Wallace J.C."/>
            <person name="Ke H."/>
            <person name="Liu X.-M."/>
            <person name="Wang P."/>
            <person name="Xiang A.P."/>
            <person name="Yang F."/>
            <person name="Barber G.P."/>
            <person name="Haussler D."/>
            <person name="Karolchik D."/>
            <person name="Kern A.D."/>
            <person name="Kuhn R.M."/>
            <person name="Smith K.E."/>
            <person name="Zwieg A.S."/>
        </authorList>
    </citation>
    <scope>NUCLEOTIDE SEQUENCE [LARGE SCALE GENOMIC DNA]</scope>
    <source>
        <strain evidence="3">17573</strain>
    </source>
</reference>
<dbReference type="PANTHER" id="PTHR46254">
    <property type="entry name" value="PROTEIN GVQW1-RELATED"/>
    <property type="match status" value="1"/>
</dbReference>
<feature type="chain" id="PRO_5023943480" evidence="1">
    <location>
        <begin position="17"/>
        <end position="113"/>
    </location>
</feature>
<dbReference type="AlphaFoldDB" id="A0A5F7ZPM0"/>
<sequence length="113" mass="12584">FFFSFFFFFTKSVAQAGVQWCDLGSLQPLPPGSSDSPASASQVAGITGACHRARLIFVFFVEMGVSPCLPGWSRTPDRCSTCLDLPKCWDYRHEPPHPAVLFSYFIIPLYVVL</sequence>
<dbReference type="GeneTree" id="ENSGT01150000287179"/>
<reference evidence="2" key="3">
    <citation type="submission" date="2025-08" db="UniProtKB">
        <authorList>
            <consortium name="Ensembl"/>
        </authorList>
    </citation>
    <scope>IDENTIFICATION</scope>
    <source>
        <strain evidence="2">17573</strain>
    </source>
</reference>
<name>A0A5F7ZPM0_MACMU</name>
<reference evidence="2" key="4">
    <citation type="submission" date="2025-09" db="UniProtKB">
        <authorList>
            <consortium name="Ensembl"/>
        </authorList>
    </citation>
    <scope>IDENTIFICATION</scope>
    <source>
        <strain evidence="2">17573</strain>
    </source>
</reference>
<feature type="signal peptide" evidence="1">
    <location>
        <begin position="1"/>
        <end position="16"/>
    </location>
</feature>
<dbReference type="Ensembl" id="ENSMMUT00000102294.1">
    <property type="protein sequence ID" value="ENSMMUP00000067575.1"/>
    <property type="gene ID" value="ENSMMUG00000058961.1"/>
</dbReference>
<accession>A0A5F7ZPM0</accession>
<evidence type="ECO:0000313" key="3">
    <source>
        <dbReference type="Proteomes" id="UP000006718"/>
    </source>
</evidence>
<dbReference type="Bgee" id="ENSMMUG00000058961">
    <property type="expression patterns" value="Expressed in cerebellar cortex"/>
</dbReference>
<keyword evidence="3" id="KW-1185">Reference proteome</keyword>
<dbReference type="InParanoid" id="A0A5F7ZPM0"/>